<proteinExistence type="predicted"/>
<name>A0AAD1XPH3_EUPCR</name>
<dbReference type="Proteomes" id="UP001295684">
    <property type="component" value="Unassembled WGS sequence"/>
</dbReference>
<reference evidence="3" key="1">
    <citation type="submission" date="2023-07" db="EMBL/GenBank/DDBJ databases">
        <authorList>
            <consortium name="AG Swart"/>
            <person name="Singh M."/>
            <person name="Singh A."/>
            <person name="Seah K."/>
            <person name="Emmerich C."/>
        </authorList>
    </citation>
    <scope>NUCLEOTIDE SEQUENCE</scope>
    <source>
        <strain evidence="3">DP1</strain>
    </source>
</reference>
<feature type="coiled-coil region" evidence="1">
    <location>
        <begin position="265"/>
        <end position="299"/>
    </location>
</feature>
<feature type="compositionally biased region" description="Acidic residues" evidence="2">
    <location>
        <begin position="109"/>
        <end position="129"/>
    </location>
</feature>
<dbReference type="EMBL" id="CAMPGE010017999">
    <property type="protein sequence ID" value="CAI2376439.1"/>
    <property type="molecule type" value="Genomic_DNA"/>
</dbReference>
<evidence type="ECO:0000313" key="4">
    <source>
        <dbReference type="Proteomes" id="UP001295684"/>
    </source>
</evidence>
<protein>
    <submittedName>
        <fullName evidence="3">Uncharacterized protein</fullName>
    </submittedName>
</protein>
<gene>
    <name evidence="3" type="ORF">ECRASSUSDP1_LOCUS17809</name>
</gene>
<evidence type="ECO:0000256" key="1">
    <source>
        <dbReference type="SAM" id="Coils"/>
    </source>
</evidence>
<accession>A0AAD1XPH3</accession>
<evidence type="ECO:0000256" key="2">
    <source>
        <dbReference type="SAM" id="MobiDB-lite"/>
    </source>
</evidence>
<feature type="compositionally biased region" description="Acidic residues" evidence="2">
    <location>
        <begin position="55"/>
        <end position="64"/>
    </location>
</feature>
<keyword evidence="1" id="KW-0175">Coiled coil</keyword>
<dbReference type="AlphaFoldDB" id="A0AAD1XPH3"/>
<evidence type="ECO:0000313" key="3">
    <source>
        <dbReference type="EMBL" id="CAI2376439.1"/>
    </source>
</evidence>
<comment type="caution">
    <text evidence="3">The sequence shown here is derived from an EMBL/GenBank/DDBJ whole genome shotgun (WGS) entry which is preliminary data.</text>
</comment>
<keyword evidence="4" id="KW-1185">Reference proteome</keyword>
<feature type="compositionally biased region" description="Acidic residues" evidence="2">
    <location>
        <begin position="73"/>
        <end position="97"/>
    </location>
</feature>
<sequence>MSQKEDEIIEIEDQDSKEPTQIDSVQVELSDETQDAALKDENLGTSLQKETPIDLNDEETEDQENSPNSQEAERDEEDNGSQGSEGEDDNAYNDEENGTEKEVIAIDDQSQDDVKENEEEDQEMEEEDDTNPRWVSIHSTEYKKFIQKIELNWESNSTKLSVCLLCWGFLSFNLKKKHMEHSHYTLTPSFVKNEEMFLKLAKKHKRMSDDEQNVQIFAEKCKVINYSAPVYGAKKETKSSTQSLYVLCNKQIESESIIKRMSLMVNKLYEESNSKDNRILELQQELDRIKAELTDIQKKYDHFSGKAKQMQLS</sequence>
<feature type="region of interest" description="Disordered" evidence="2">
    <location>
        <begin position="1"/>
        <end position="132"/>
    </location>
</feature>
<organism evidence="3 4">
    <name type="scientific">Euplotes crassus</name>
    <dbReference type="NCBI Taxonomy" id="5936"/>
    <lineage>
        <taxon>Eukaryota</taxon>
        <taxon>Sar</taxon>
        <taxon>Alveolata</taxon>
        <taxon>Ciliophora</taxon>
        <taxon>Intramacronucleata</taxon>
        <taxon>Spirotrichea</taxon>
        <taxon>Hypotrichia</taxon>
        <taxon>Euplotida</taxon>
        <taxon>Euplotidae</taxon>
        <taxon>Moneuplotes</taxon>
    </lineage>
</organism>